<dbReference type="AlphaFoldDB" id="A0A0E1W8P6"/>
<name>A0A0E1W8P6_BURPE</name>
<evidence type="ECO:0000259" key="1">
    <source>
        <dbReference type="Pfam" id="PF04168"/>
    </source>
</evidence>
<reference evidence="3" key="1">
    <citation type="submission" date="2009-05" db="EMBL/GenBank/DDBJ databases">
        <authorList>
            <person name="Harkins D.M."/>
            <person name="DeShazer D."/>
            <person name="Woods D.E."/>
            <person name="Brinkac L.M."/>
            <person name="Brown K.A."/>
            <person name="Hung G.C."/>
            <person name="Tuanyok A."/>
            <person name="Zhang B."/>
            <person name="Nierman W.C."/>
        </authorList>
    </citation>
    <scope>NUCLEOTIDE SEQUENCE [LARGE SCALE GENOMIC DNA]</scope>
    <source>
        <strain evidence="3">1710a</strain>
    </source>
</reference>
<dbReference type="Proteomes" id="UP000001812">
    <property type="component" value="Chromosome II"/>
</dbReference>
<gene>
    <name evidence="3" type="ORF">BURPS1710A_A3182</name>
</gene>
<evidence type="ECO:0000259" key="2">
    <source>
        <dbReference type="Pfam" id="PF14403"/>
    </source>
</evidence>
<dbReference type="PANTHER" id="PTHR34595">
    <property type="entry name" value="BLR5612 PROTEIN"/>
    <property type="match status" value="1"/>
</dbReference>
<protein>
    <submittedName>
        <fullName evidence="3">Uncharacterized protein</fullName>
    </submittedName>
</protein>
<proteinExistence type="predicted"/>
<organism evidence="3">
    <name type="scientific">Burkholderia pseudomallei 1710a</name>
    <dbReference type="NCBI Taxonomy" id="320371"/>
    <lineage>
        <taxon>Bacteria</taxon>
        <taxon>Pseudomonadati</taxon>
        <taxon>Pseudomonadota</taxon>
        <taxon>Betaproteobacteria</taxon>
        <taxon>Burkholderiales</taxon>
        <taxon>Burkholderiaceae</taxon>
        <taxon>Burkholderia</taxon>
        <taxon>pseudomallei group</taxon>
    </lineage>
</organism>
<dbReference type="InterPro" id="IPR007296">
    <property type="entry name" value="DUF403"/>
</dbReference>
<feature type="domain" description="Circularly permuted ATP-grasp type 2" evidence="2">
    <location>
        <begin position="132"/>
        <end position="520"/>
    </location>
</feature>
<dbReference type="GeneID" id="93062619"/>
<dbReference type="Pfam" id="PF14403">
    <property type="entry name" value="CP_ATPgrasp_2"/>
    <property type="match status" value="1"/>
</dbReference>
<dbReference type="EMBL" id="CM000833">
    <property type="protein sequence ID" value="EET05902.1"/>
    <property type="molecule type" value="Genomic_DNA"/>
</dbReference>
<dbReference type="InterPro" id="IPR051680">
    <property type="entry name" value="ATP-dep_Glu-Cys_Ligase-2"/>
</dbReference>
<dbReference type="PANTHER" id="PTHR34595:SF2">
    <property type="entry name" value="BLR2978 PROTEIN"/>
    <property type="match status" value="1"/>
</dbReference>
<accession>A0A0E1W8P6</accession>
<sequence>MRRPGGSAPPSLKNRIVLSLSSDDDLTADAMQTLFDTGSQQDAAEFGAALAAPAVTGRYDELRGGAAALSSASLAPAWRAFFTQLGSVGFADLDRRADALQRRMRENGLAYHPHERAAGGGAVRPWSLDLLPLIIAPDDWAAIERGVLQRVRLSNAILADLYGEQTILRRGLLPPALVTGHPGYLRPMCGAQAPGGTWLHVAAFDLARGPDGAWRLMAQHTQGPAGLGYLLENRLIVSRLFPRAFRGLHVQRLAASYRALLQSMQALSPARKNSRIVLLTPGPHAATYFEHAYLARYLGLTLVEGGDLTARDQRVYLKTLRGLEPVHGILRRVDDEWLDPLELRPDSLLGVPGLMQAVRAGNVLLANLPGSGFLESPGILGFLPRLAQALLDETLTLPAVHSWWCGEQAACDEALPLLARGIVKPTFPASVQAGGAFEPVIGARLSPRQLADWRARIAAQPAHYTIQADLPLSQAPTWAAGAGMGDGGARIVPRPLLLRVFALADGARSWRVLPGGLARVGTRDELFNAPMPHGGSSVDTWVMTEGAVDPTTLLQTHLGPDDLQERSRAIASRAAENLFWLGRYTERATNLTRLARAALERLRGEDDVETPVHLHVLDALCRDNGLLPADAPPAVDAPRAFQQALTRSLTPRADRSTGIASCLFGMRGAAAAIRERLSREQWRLIDEATQLFDEGGDDAEPEEQLGNDALQRLERLNLLLSAITGAQTDNMTRDDGWRLLSIGRQIDRLEFLCGVLGHAFDGGAIHKQEGFELVLELFDSGITFRSRFQRCFDVAPLLSLVVLDTDNPRSLAWVAQALRGRLSKVERSEGYALSELADGIPDIAGWPLHVLCETDGDGRHAALLARLQACGKAAWDVSNRIGERYFSHVRDAGRSLWG</sequence>
<dbReference type="HOGENOM" id="CLU_013951_0_0_4"/>
<dbReference type="Gene3D" id="3.30.1490.270">
    <property type="match status" value="1"/>
</dbReference>
<dbReference type="Pfam" id="PF04168">
    <property type="entry name" value="Alpha-E"/>
    <property type="match status" value="1"/>
</dbReference>
<evidence type="ECO:0000313" key="3">
    <source>
        <dbReference type="EMBL" id="EET05902.1"/>
    </source>
</evidence>
<dbReference type="RefSeq" id="WP_004187774.1">
    <property type="nucleotide sequence ID" value="NZ_CM000833.1"/>
</dbReference>
<feature type="domain" description="DUF403" evidence="1">
    <location>
        <begin position="571"/>
        <end position="886"/>
    </location>
</feature>
<dbReference type="InterPro" id="IPR025841">
    <property type="entry name" value="CP_ATPgrasp_2"/>
</dbReference>
<dbReference type="SUPFAM" id="SSF56059">
    <property type="entry name" value="Glutathione synthetase ATP-binding domain-like"/>
    <property type="match status" value="1"/>
</dbReference>
<dbReference type="Gene3D" id="3.40.50.11290">
    <property type="match status" value="1"/>
</dbReference>